<evidence type="ECO:0000313" key="2">
    <source>
        <dbReference type="EMBL" id="MDF0592346.1"/>
    </source>
</evidence>
<feature type="domain" description="Siroheme decarboxylase AsnC-like ligand binding" evidence="1">
    <location>
        <begin position="26"/>
        <end position="110"/>
    </location>
</feature>
<accession>A0ABT5XCC3</accession>
<protein>
    <submittedName>
        <fullName evidence="2">Lrp/AsnC family transcriptional regulator</fullName>
    </submittedName>
</protein>
<comment type="caution">
    <text evidence="2">The sequence shown here is derived from an EMBL/GenBank/DDBJ whole genome shotgun (WGS) entry which is preliminary data.</text>
</comment>
<evidence type="ECO:0000313" key="3">
    <source>
        <dbReference type="Proteomes" id="UP001215956"/>
    </source>
</evidence>
<organism evidence="2 3">
    <name type="scientific">Candidatus Methanocrinis alkalitolerans</name>
    <dbReference type="NCBI Taxonomy" id="3033395"/>
    <lineage>
        <taxon>Archaea</taxon>
        <taxon>Methanobacteriati</taxon>
        <taxon>Methanobacteriota</taxon>
        <taxon>Stenosarchaea group</taxon>
        <taxon>Methanomicrobia</taxon>
        <taxon>Methanotrichales</taxon>
        <taxon>Methanotrichaceae</taxon>
        <taxon>Methanocrinis</taxon>
    </lineage>
</organism>
<dbReference type="InterPro" id="IPR050684">
    <property type="entry name" value="HTH-Siroheme_Decarb"/>
</dbReference>
<dbReference type="PANTHER" id="PTHR43413:SF1">
    <property type="entry name" value="SIROHEME DECARBOXYLASE NIRL SUBUNIT"/>
    <property type="match status" value="1"/>
</dbReference>
<dbReference type="Pfam" id="PF17805">
    <property type="entry name" value="AsnC_trans_reg2"/>
    <property type="match status" value="1"/>
</dbReference>
<dbReference type="InterPro" id="IPR040523">
    <property type="entry name" value="AsnC_trans_reg2"/>
</dbReference>
<evidence type="ECO:0000259" key="1">
    <source>
        <dbReference type="Pfam" id="PF17805"/>
    </source>
</evidence>
<sequence>MIERLQRLLELGAIRRFSATIGHRALGIVANAMIVWRVPPEEVARVGEIMASFDEVTHCYERTPRVEWPYNLYTVVHSPSREECRKVAAEVSRKVGISDYQVLFSEREFKKTGARI</sequence>
<keyword evidence="3" id="KW-1185">Reference proteome</keyword>
<reference evidence="2 3" key="1">
    <citation type="submission" date="2023-03" db="EMBL/GenBank/DDBJ databases">
        <title>Whole genome sequencing of Methanotrichaceae archaeon M04Ac.</title>
        <authorList>
            <person name="Khomyakova M.A."/>
            <person name="Merkel A.Y."/>
            <person name="Slobodkin A.I."/>
        </authorList>
    </citation>
    <scope>NUCLEOTIDE SEQUENCE [LARGE SCALE GENOMIC DNA]</scope>
    <source>
        <strain evidence="2 3">M04Ac</strain>
    </source>
</reference>
<dbReference type="EMBL" id="JARFPL010000004">
    <property type="protein sequence ID" value="MDF0592346.1"/>
    <property type="molecule type" value="Genomic_DNA"/>
</dbReference>
<gene>
    <name evidence="2" type="ORF">P0O24_01955</name>
</gene>
<dbReference type="Proteomes" id="UP001215956">
    <property type="component" value="Unassembled WGS sequence"/>
</dbReference>
<dbReference type="PANTHER" id="PTHR43413">
    <property type="entry name" value="TRANSCRIPTIONAL REGULATOR, ASNC FAMILY"/>
    <property type="match status" value="1"/>
</dbReference>
<proteinExistence type="predicted"/>
<dbReference type="Gene3D" id="3.30.70.3460">
    <property type="match status" value="1"/>
</dbReference>
<name>A0ABT5XCC3_9EURY</name>